<dbReference type="Pfam" id="PF24300">
    <property type="entry name" value="KWL1"/>
    <property type="match status" value="1"/>
</dbReference>
<dbReference type="PANTHER" id="PTHR33191:SF64">
    <property type="match status" value="1"/>
</dbReference>
<evidence type="ECO:0000256" key="3">
    <source>
        <dbReference type="ARBA" id="ARBA00022525"/>
    </source>
</evidence>
<dbReference type="AlphaFoldDB" id="I1GUH0"/>
<dbReference type="PANTHER" id="PTHR33191">
    <property type="entry name" value="RIPENING-RELATED PROTEIN 2-RELATED"/>
    <property type="match status" value="1"/>
</dbReference>
<dbReference type="CDD" id="cd22270">
    <property type="entry name" value="DPBB_kiwellin-like"/>
    <property type="match status" value="1"/>
</dbReference>
<evidence type="ECO:0000313" key="7">
    <source>
        <dbReference type="EnsemblPlants" id="KQK16263"/>
    </source>
</evidence>
<dbReference type="EMBL" id="CM000880">
    <property type="protein sequence ID" value="KQK16263.1"/>
    <property type="molecule type" value="Genomic_DNA"/>
</dbReference>
<dbReference type="eggNOG" id="ENOG502QQ0R">
    <property type="taxonomic scope" value="Eukaryota"/>
</dbReference>
<evidence type="ECO:0000256" key="2">
    <source>
        <dbReference type="ARBA" id="ARBA00005592"/>
    </source>
</evidence>
<dbReference type="Gramene" id="KQK16263">
    <property type="protein sequence ID" value="KQK16263"/>
    <property type="gene ID" value="BRADI_1g27860v3"/>
</dbReference>
<evidence type="ECO:0000313" key="6">
    <source>
        <dbReference type="EMBL" id="KQK16263.1"/>
    </source>
</evidence>
<accession>I1GUH0</accession>
<sequence length="192" mass="19860">MATARAARATMAIFFLGLATLLSTSHIASSDCQPSGILPGKSGDCDKSNSPDCCEDGKQYTQFLCSPPAVSAPSANAAVLTLNSFREGKDGGSPSECDNAFHADSELVVALSTGWFAGMARCGRSVRITVVPGGGSVSAKVVDECDSVHGCDAEHNFEAPCGNNVVDASPAVWDALGLDRNQGLQDITWSDE</sequence>
<gene>
    <name evidence="7" type="primary">LOC100835364</name>
    <name evidence="6" type="ORF">BRADI_1g27860v3</name>
</gene>
<comment type="similarity">
    <text evidence="2">Belongs to the kiwellin family.</text>
</comment>
<reference evidence="7" key="3">
    <citation type="submission" date="2018-08" db="UniProtKB">
        <authorList>
            <consortium name="EnsemblPlants"/>
        </authorList>
    </citation>
    <scope>IDENTIFICATION</scope>
    <source>
        <strain evidence="7">cv. Bd21</strain>
    </source>
</reference>
<protein>
    <submittedName>
        <fullName evidence="6 7">Uncharacterized protein</fullName>
    </submittedName>
</protein>
<evidence type="ECO:0000256" key="4">
    <source>
        <dbReference type="ARBA" id="ARBA00022729"/>
    </source>
</evidence>
<dbReference type="SUPFAM" id="SSF50685">
    <property type="entry name" value="Barwin-like endoglucanases"/>
    <property type="match status" value="1"/>
</dbReference>
<reference evidence="6 7" key="1">
    <citation type="journal article" date="2010" name="Nature">
        <title>Genome sequencing and analysis of the model grass Brachypodium distachyon.</title>
        <authorList>
            <consortium name="International Brachypodium Initiative"/>
        </authorList>
    </citation>
    <scope>NUCLEOTIDE SEQUENCE [LARGE SCALE GENOMIC DNA]</scope>
    <source>
        <strain evidence="6 7">Bd21</strain>
    </source>
</reference>
<proteinExistence type="inferred from homology"/>
<dbReference type="Proteomes" id="UP000008810">
    <property type="component" value="Chromosome 1"/>
</dbReference>
<dbReference type="InterPro" id="IPR039271">
    <property type="entry name" value="Kiwellin-like"/>
</dbReference>
<evidence type="ECO:0000256" key="5">
    <source>
        <dbReference type="SAM" id="SignalP"/>
    </source>
</evidence>
<dbReference type="Gene3D" id="2.40.40.10">
    <property type="entry name" value="RlpA-like domain"/>
    <property type="match status" value="1"/>
</dbReference>
<dbReference type="EnsemblPlants" id="KQK16263">
    <property type="protein sequence ID" value="KQK16263"/>
    <property type="gene ID" value="BRADI_1g27860v3"/>
</dbReference>
<name>I1GUH0_BRADI</name>
<dbReference type="OMA" id="RSRHCET"/>
<organism evidence="7">
    <name type="scientific">Brachypodium distachyon</name>
    <name type="common">Purple false brome</name>
    <name type="synonym">Trachynia distachya</name>
    <dbReference type="NCBI Taxonomy" id="15368"/>
    <lineage>
        <taxon>Eukaryota</taxon>
        <taxon>Viridiplantae</taxon>
        <taxon>Streptophyta</taxon>
        <taxon>Embryophyta</taxon>
        <taxon>Tracheophyta</taxon>
        <taxon>Spermatophyta</taxon>
        <taxon>Magnoliopsida</taxon>
        <taxon>Liliopsida</taxon>
        <taxon>Poales</taxon>
        <taxon>Poaceae</taxon>
        <taxon>BOP clade</taxon>
        <taxon>Pooideae</taxon>
        <taxon>Stipodae</taxon>
        <taxon>Brachypodieae</taxon>
        <taxon>Brachypodium</taxon>
    </lineage>
</organism>
<feature type="signal peptide" evidence="5">
    <location>
        <begin position="1"/>
        <end position="30"/>
    </location>
</feature>
<feature type="chain" id="PRO_5014094106" evidence="5">
    <location>
        <begin position="31"/>
        <end position="192"/>
    </location>
</feature>
<keyword evidence="8" id="KW-1185">Reference proteome</keyword>
<keyword evidence="3" id="KW-0964">Secreted</keyword>
<dbReference type="GO" id="GO:0005576">
    <property type="term" value="C:extracellular region"/>
    <property type="evidence" value="ECO:0007669"/>
    <property type="project" value="UniProtKB-SubCell"/>
</dbReference>
<dbReference type="OrthoDB" id="406505at2759"/>
<dbReference type="InterPro" id="IPR036908">
    <property type="entry name" value="RlpA-like_sf"/>
</dbReference>
<dbReference type="STRING" id="15368.I1GUH0"/>
<keyword evidence="4 5" id="KW-0732">Signal</keyword>
<reference evidence="6" key="2">
    <citation type="submission" date="2017-06" db="EMBL/GenBank/DDBJ databases">
        <title>WGS assembly of Brachypodium distachyon.</title>
        <authorList>
            <consortium name="The International Brachypodium Initiative"/>
            <person name="Lucas S."/>
            <person name="Harmon-Smith M."/>
            <person name="Lail K."/>
            <person name="Tice H."/>
            <person name="Grimwood J."/>
            <person name="Bruce D."/>
            <person name="Barry K."/>
            <person name="Shu S."/>
            <person name="Lindquist E."/>
            <person name="Wang M."/>
            <person name="Pitluck S."/>
            <person name="Vogel J.P."/>
            <person name="Garvin D.F."/>
            <person name="Mockler T.C."/>
            <person name="Schmutz J."/>
            <person name="Rokhsar D."/>
            <person name="Bevan M.W."/>
        </authorList>
    </citation>
    <scope>NUCLEOTIDE SEQUENCE</scope>
    <source>
        <strain evidence="6">Bd21</strain>
    </source>
</reference>
<comment type="subcellular location">
    <subcellularLocation>
        <location evidence="1">Secreted</location>
    </subcellularLocation>
</comment>
<evidence type="ECO:0000256" key="1">
    <source>
        <dbReference type="ARBA" id="ARBA00004613"/>
    </source>
</evidence>
<dbReference type="HOGENOM" id="CLU_047639_4_2_1"/>
<evidence type="ECO:0000313" key="8">
    <source>
        <dbReference type="Proteomes" id="UP000008810"/>
    </source>
</evidence>